<keyword evidence="8" id="KW-1133">Transmembrane helix</keyword>
<dbReference type="PANTHER" id="PTHR46041">
    <property type="entry name" value="MITOCHONDRIAL INNER MEMBRANE PROTEASE SUBUNIT 2"/>
    <property type="match status" value="1"/>
</dbReference>
<evidence type="ECO:0000256" key="3">
    <source>
        <dbReference type="ARBA" id="ARBA00013650"/>
    </source>
</evidence>
<dbReference type="FunFam" id="2.10.109.10:FF:000005">
    <property type="entry name" value="Mitochondrial inner membrane protease subunit"/>
    <property type="match status" value="1"/>
</dbReference>
<evidence type="ECO:0000256" key="4">
    <source>
        <dbReference type="ARBA" id="ARBA00022670"/>
    </source>
</evidence>
<feature type="active site" evidence="11">
    <location>
        <position position="46"/>
    </location>
</feature>
<evidence type="ECO:0000256" key="2">
    <source>
        <dbReference type="ARBA" id="ARBA00007066"/>
    </source>
</evidence>
<dbReference type="InterPro" id="IPR000223">
    <property type="entry name" value="Pept_S26A_signal_pept_1"/>
</dbReference>
<keyword evidence="5" id="KW-0812">Transmembrane</keyword>
<feature type="active site" evidence="11">
    <location>
        <position position="98"/>
    </location>
</feature>
<comment type="subcellular location">
    <subcellularLocation>
        <location evidence="1">Mitochondrion inner membrane</location>
        <topology evidence="1">Single-pass membrane protein</topology>
    </subcellularLocation>
</comment>
<reference evidence="13" key="1">
    <citation type="submission" date="2022-07" db="EMBL/GenBank/DDBJ databases">
        <title>Phylogenomic reconstructions and comparative analyses of Kickxellomycotina fungi.</title>
        <authorList>
            <person name="Reynolds N.K."/>
            <person name="Stajich J.E."/>
            <person name="Barry K."/>
            <person name="Grigoriev I.V."/>
            <person name="Crous P."/>
            <person name="Smith M.E."/>
        </authorList>
    </citation>
    <scope>NUCLEOTIDE SEQUENCE</scope>
    <source>
        <strain evidence="13">IMI 214461</strain>
    </source>
</reference>
<dbReference type="AlphaFoldDB" id="A0A9W8BCW9"/>
<dbReference type="GO" id="GO:0006627">
    <property type="term" value="P:protein processing involved in protein targeting to mitochondrion"/>
    <property type="evidence" value="ECO:0007669"/>
    <property type="project" value="InterPro"/>
</dbReference>
<proteinExistence type="inferred from homology"/>
<dbReference type="GO" id="GO:0006465">
    <property type="term" value="P:signal peptide processing"/>
    <property type="evidence" value="ECO:0007669"/>
    <property type="project" value="InterPro"/>
</dbReference>
<dbReference type="Pfam" id="PF10502">
    <property type="entry name" value="Peptidase_S26"/>
    <property type="match status" value="2"/>
</dbReference>
<evidence type="ECO:0000256" key="10">
    <source>
        <dbReference type="ARBA" id="ARBA00023136"/>
    </source>
</evidence>
<dbReference type="GO" id="GO:0042720">
    <property type="term" value="C:mitochondrial inner membrane peptidase complex"/>
    <property type="evidence" value="ECO:0007669"/>
    <property type="project" value="InterPro"/>
</dbReference>
<dbReference type="InterPro" id="IPR019533">
    <property type="entry name" value="Peptidase_S26"/>
</dbReference>
<dbReference type="GO" id="GO:0004252">
    <property type="term" value="F:serine-type endopeptidase activity"/>
    <property type="evidence" value="ECO:0007669"/>
    <property type="project" value="InterPro"/>
</dbReference>
<feature type="domain" description="Peptidase S26" evidence="12">
    <location>
        <begin position="119"/>
        <end position="158"/>
    </location>
</feature>
<dbReference type="CDD" id="cd06530">
    <property type="entry name" value="S26_SPase_I"/>
    <property type="match status" value="1"/>
</dbReference>
<keyword evidence="7" id="KW-0378">Hydrolase</keyword>
<dbReference type="PANTHER" id="PTHR46041:SF2">
    <property type="entry name" value="MITOCHONDRIAL INNER MEMBRANE PROTEASE SUBUNIT 2"/>
    <property type="match status" value="1"/>
</dbReference>
<evidence type="ECO:0000313" key="13">
    <source>
        <dbReference type="EMBL" id="KAJ2001010.1"/>
    </source>
</evidence>
<evidence type="ECO:0000256" key="7">
    <source>
        <dbReference type="ARBA" id="ARBA00022801"/>
    </source>
</evidence>
<name>A0A9W8BCW9_9FUNG</name>
<organism evidence="13 14">
    <name type="scientific">Coemansia thaxteri</name>
    <dbReference type="NCBI Taxonomy" id="2663907"/>
    <lineage>
        <taxon>Eukaryota</taxon>
        <taxon>Fungi</taxon>
        <taxon>Fungi incertae sedis</taxon>
        <taxon>Zoopagomycota</taxon>
        <taxon>Kickxellomycotina</taxon>
        <taxon>Kickxellomycetes</taxon>
        <taxon>Kickxellales</taxon>
        <taxon>Kickxellaceae</taxon>
        <taxon>Coemansia</taxon>
    </lineage>
</organism>
<dbReference type="PRINTS" id="PR00727">
    <property type="entry name" value="LEADERPTASE"/>
</dbReference>
<evidence type="ECO:0000313" key="14">
    <source>
        <dbReference type="Proteomes" id="UP001150907"/>
    </source>
</evidence>
<dbReference type="InterPro" id="IPR036286">
    <property type="entry name" value="LexA/Signal_pep-like_sf"/>
</dbReference>
<dbReference type="EMBL" id="JANBQF010000458">
    <property type="protein sequence ID" value="KAJ2001010.1"/>
    <property type="molecule type" value="Genomic_DNA"/>
</dbReference>
<dbReference type="Proteomes" id="UP001150907">
    <property type="component" value="Unassembled WGS sequence"/>
</dbReference>
<keyword evidence="4" id="KW-0645">Protease</keyword>
<comment type="caution">
    <text evidence="13">The sequence shown here is derived from an EMBL/GenBank/DDBJ whole genome shotgun (WGS) entry which is preliminary data.</text>
</comment>
<keyword evidence="10" id="KW-0472">Membrane</keyword>
<evidence type="ECO:0000256" key="9">
    <source>
        <dbReference type="ARBA" id="ARBA00023128"/>
    </source>
</evidence>
<keyword evidence="6" id="KW-0999">Mitochondrion inner membrane</keyword>
<dbReference type="OrthoDB" id="308440at2759"/>
<accession>A0A9W8BCW9</accession>
<feature type="domain" description="Peptidase S26" evidence="12">
    <location>
        <begin position="16"/>
        <end position="108"/>
    </location>
</feature>
<evidence type="ECO:0000256" key="6">
    <source>
        <dbReference type="ARBA" id="ARBA00022792"/>
    </source>
</evidence>
<evidence type="ECO:0000256" key="11">
    <source>
        <dbReference type="PIRSR" id="PIRSR600223-1"/>
    </source>
</evidence>
<dbReference type="InterPro" id="IPR037730">
    <property type="entry name" value="IMP2"/>
</dbReference>
<evidence type="ECO:0000256" key="1">
    <source>
        <dbReference type="ARBA" id="ARBA00004434"/>
    </source>
</evidence>
<evidence type="ECO:0000259" key="12">
    <source>
        <dbReference type="Pfam" id="PF10502"/>
    </source>
</evidence>
<evidence type="ECO:0000256" key="8">
    <source>
        <dbReference type="ARBA" id="ARBA00022989"/>
    </source>
</evidence>
<protein>
    <recommendedName>
        <fullName evidence="3">Mitochondrial inner membrane protease subunit 2</fullName>
    </recommendedName>
</protein>
<keyword evidence="14" id="KW-1185">Reference proteome</keyword>
<keyword evidence="9" id="KW-0496">Mitochondrion</keyword>
<dbReference type="SUPFAM" id="SSF51306">
    <property type="entry name" value="LexA/Signal peptidase"/>
    <property type="match status" value="1"/>
</dbReference>
<comment type="similarity">
    <text evidence="2">Belongs to the peptidase S26 family. IMP2 subfamily.</text>
</comment>
<gene>
    <name evidence="13" type="ORF">H4R26_004350</name>
</gene>
<evidence type="ECO:0000256" key="5">
    <source>
        <dbReference type="ARBA" id="ARBA00022692"/>
    </source>
</evidence>
<sequence length="189" mass="20338">MAPSGMSSGASRLFWRKAAAAAVVAAPVAIFVTDNVVSLQMITGRSMQPALNPDSNRLWRDVVLMDKLVRGDLGLQRLRRGDVVTLVSPFDPDLLLVKRIIAMPHDCVVPLGKPNSFVRVPKGHCWVEGDESFHSGDSSSFGPVPLALVKGRALTPVWPPSRLGAPLAGLPEWKKARVYANGALPLSEL</sequence>
<dbReference type="Gene3D" id="2.10.109.10">
    <property type="entry name" value="Umud Fragment, subunit A"/>
    <property type="match status" value="1"/>
</dbReference>